<accession>A0A919VFL7</accession>
<dbReference type="SUPFAM" id="SSF52540">
    <property type="entry name" value="P-loop containing nucleoside triphosphate hydrolases"/>
    <property type="match status" value="1"/>
</dbReference>
<evidence type="ECO:0000256" key="6">
    <source>
        <dbReference type="ARBA" id="ARBA00022801"/>
    </source>
</evidence>
<dbReference type="Gene3D" id="1.10.275.30">
    <property type="match status" value="1"/>
</dbReference>
<dbReference type="InterPro" id="IPR027417">
    <property type="entry name" value="P-loop_NTPase"/>
</dbReference>
<evidence type="ECO:0000256" key="3">
    <source>
        <dbReference type="ARBA" id="ARBA00022723"/>
    </source>
</evidence>
<protein>
    <recommendedName>
        <fullName evidence="15">DNA 5'-3' helicase</fullName>
        <ecNumber evidence="15">5.6.2.3</ecNumber>
    </recommendedName>
</protein>
<keyword evidence="13" id="KW-0413">Isomerase</keyword>
<keyword evidence="2" id="KW-0004">4Fe-4S</keyword>
<evidence type="ECO:0000256" key="2">
    <source>
        <dbReference type="ARBA" id="ARBA00022485"/>
    </source>
</evidence>
<evidence type="ECO:0000256" key="11">
    <source>
        <dbReference type="ARBA" id="ARBA00023125"/>
    </source>
</evidence>
<dbReference type="GO" id="GO:0005524">
    <property type="term" value="F:ATP binding"/>
    <property type="evidence" value="ECO:0007669"/>
    <property type="project" value="UniProtKB-KW"/>
</dbReference>
<evidence type="ECO:0000256" key="7">
    <source>
        <dbReference type="ARBA" id="ARBA00022806"/>
    </source>
</evidence>
<dbReference type="GO" id="GO:0003677">
    <property type="term" value="F:DNA binding"/>
    <property type="evidence" value="ECO:0007669"/>
    <property type="project" value="UniProtKB-KW"/>
</dbReference>
<dbReference type="InterPro" id="IPR006554">
    <property type="entry name" value="Helicase-like_DEXD_c2"/>
</dbReference>
<keyword evidence="11" id="KW-0238">DNA-binding</keyword>
<dbReference type="SMART" id="SM00487">
    <property type="entry name" value="DEXDc"/>
    <property type="match status" value="1"/>
</dbReference>
<keyword evidence="8" id="KW-0067">ATP-binding</keyword>
<keyword evidence="7 18" id="KW-0347">Helicase</keyword>
<evidence type="ECO:0000313" key="19">
    <source>
        <dbReference type="Proteomes" id="UP000679179"/>
    </source>
</evidence>
<dbReference type="EMBL" id="BOPZ01000005">
    <property type="protein sequence ID" value="GIM28292.1"/>
    <property type="molecule type" value="Genomic_DNA"/>
</dbReference>
<evidence type="ECO:0000256" key="8">
    <source>
        <dbReference type="ARBA" id="ARBA00022840"/>
    </source>
</evidence>
<dbReference type="PANTHER" id="PTHR11472">
    <property type="entry name" value="DNA REPAIR DEAD HELICASE RAD3/XP-D SUBFAMILY MEMBER"/>
    <property type="match status" value="1"/>
</dbReference>
<keyword evidence="19" id="KW-1185">Reference proteome</keyword>
<dbReference type="GO" id="GO:0046872">
    <property type="term" value="F:metal ion binding"/>
    <property type="evidence" value="ECO:0007669"/>
    <property type="project" value="UniProtKB-KW"/>
</dbReference>
<dbReference type="InterPro" id="IPR045028">
    <property type="entry name" value="DinG/Rad3-like"/>
</dbReference>
<evidence type="ECO:0000256" key="16">
    <source>
        <dbReference type="ARBA" id="ARBA00048954"/>
    </source>
</evidence>
<comment type="caution">
    <text evidence="18">The sequence shown here is derived from an EMBL/GenBank/DDBJ whole genome shotgun (WGS) entry which is preliminary data.</text>
</comment>
<dbReference type="SMART" id="SM00491">
    <property type="entry name" value="HELICc2"/>
    <property type="match status" value="1"/>
</dbReference>
<comment type="similarity">
    <text evidence="14">Belongs to the helicase family. DinG subfamily.</text>
</comment>
<dbReference type="InterPro" id="IPR014001">
    <property type="entry name" value="Helicase_ATP-bd"/>
</dbReference>
<feature type="domain" description="Helicase ATP-binding" evidence="17">
    <location>
        <begin position="185"/>
        <end position="447"/>
    </location>
</feature>
<keyword evidence="6" id="KW-0378">Hydrolase</keyword>
<comment type="catalytic activity">
    <reaction evidence="16">
        <text>ATP + H2O = ADP + phosphate + H(+)</text>
        <dbReference type="Rhea" id="RHEA:13065"/>
        <dbReference type="ChEBI" id="CHEBI:15377"/>
        <dbReference type="ChEBI" id="CHEBI:15378"/>
        <dbReference type="ChEBI" id="CHEBI:30616"/>
        <dbReference type="ChEBI" id="CHEBI:43474"/>
        <dbReference type="ChEBI" id="CHEBI:456216"/>
        <dbReference type="EC" id="5.6.2.3"/>
    </reaction>
</comment>
<dbReference type="Gene3D" id="3.40.50.300">
    <property type="entry name" value="P-loop containing nucleotide triphosphate hydrolases"/>
    <property type="match status" value="2"/>
</dbReference>
<dbReference type="Proteomes" id="UP000679179">
    <property type="component" value="Unassembled WGS sequence"/>
</dbReference>
<dbReference type="Pfam" id="PF00270">
    <property type="entry name" value="DEAD"/>
    <property type="match status" value="1"/>
</dbReference>
<evidence type="ECO:0000256" key="13">
    <source>
        <dbReference type="ARBA" id="ARBA00023235"/>
    </source>
</evidence>
<name>A0A919VFL7_9CLOT</name>
<keyword evidence="4" id="KW-0547">Nucleotide-binding</keyword>
<dbReference type="GO" id="GO:0051539">
    <property type="term" value="F:4 iron, 4 sulfur cluster binding"/>
    <property type="evidence" value="ECO:0007669"/>
    <property type="project" value="UniProtKB-KW"/>
</dbReference>
<keyword evidence="9" id="KW-0408">Iron</keyword>
<keyword evidence="12" id="KW-0234">DNA repair</keyword>
<evidence type="ECO:0000259" key="17">
    <source>
        <dbReference type="PROSITE" id="PS51193"/>
    </source>
</evidence>
<evidence type="ECO:0000256" key="4">
    <source>
        <dbReference type="ARBA" id="ARBA00022741"/>
    </source>
</evidence>
<keyword evidence="5" id="KW-0227">DNA damage</keyword>
<dbReference type="InterPro" id="IPR011604">
    <property type="entry name" value="PDDEXK-like_dom_sf"/>
</dbReference>
<sequence length="783" mass="91435">MIKKEVKVSVRNLVQFILRKGNIDNRFIGKSRAQEGIKAHQKLQKQNKNDYDNYEKEVYLKHVFSFDDLNIAVEGRADGIIVDNNDVIVEEIKSTNKELIHIDADYNPTHWAQVKFYAYIYSILNGLENISVQISYYQLTSNEIKTIRKLFSINELKLFVEDVLEGYYKWAKLSLSWINERNTSIKSTAFPFKEYRKGQRELAVSVYNTIREGGVLFAQAPTGIGKTISTIFPAVKAIGEESGDRIFYLTAKTITRTVAEEAFKRLRDKGLKFKTITLTAKDKICFNERIGCNPEQCQYALNYYDKVNNALFDVITNEQYFSREIIEQYSIKYNICPFEFSLDLSYWCDGIICDYNYVFDPRTYLKRFFDDINERYIFLVDEAHNLIDRGRDMFSAEILKSNILEGRKFVKGKVPKLYKSLNALNSFMVDVRRSGEEQDEKSYLLEGEPKDIYPLIRNFLKESDEYLVKNQNVEGYEHILELYFDLNAFVNMSEYYDEGYLSYVDCSNKDVALKLFCIYPRNNLQQGIKRAHSTIVFSATLTPLNYFIDILGGEEGSYKMKLSSPFNSENLCLMISPISTRYKRREQTFSIIVDYIYKFTQGKKGNYMIFFPSYAYMMKIYELFKYTYPNLNIIFQKGEMKEEERENFLNCFKENPVNTLIGFCVMGGIFSEGIDLTNDRLIGAVIIGVGLPQICFEREIIKQYFDEFKAAGYDYAYTFPGMNKVLQAAGRVIRTEEDRGAVLLIDDRFLTSKYISLMPEGWKNFSMVNTKENINQVLKYFWN</sequence>
<comment type="cofactor">
    <cofactor evidence="1">
        <name>[4Fe-4S] cluster</name>
        <dbReference type="ChEBI" id="CHEBI:49883"/>
    </cofactor>
</comment>
<dbReference type="Pfam" id="PF06733">
    <property type="entry name" value="DEAD_2"/>
    <property type="match status" value="1"/>
</dbReference>
<dbReference type="SMART" id="SM00488">
    <property type="entry name" value="DEXDc2"/>
    <property type="match status" value="1"/>
</dbReference>
<evidence type="ECO:0000256" key="1">
    <source>
        <dbReference type="ARBA" id="ARBA00001966"/>
    </source>
</evidence>
<dbReference type="GO" id="GO:0016818">
    <property type="term" value="F:hydrolase activity, acting on acid anhydrides, in phosphorus-containing anhydrides"/>
    <property type="evidence" value="ECO:0007669"/>
    <property type="project" value="InterPro"/>
</dbReference>
<evidence type="ECO:0000313" key="18">
    <source>
        <dbReference type="EMBL" id="GIM28292.1"/>
    </source>
</evidence>
<evidence type="ECO:0000256" key="10">
    <source>
        <dbReference type="ARBA" id="ARBA00023014"/>
    </source>
</evidence>
<dbReference type="InterPro" id="IPR011545">
    <property type="entry name" value="DEAD/DEAH_box_helicase_dom"/>
</dbReference>
<keyword evidence="3" id="KW-0479">Metal-binding</keyword>
<dbReference type="InterPro" id="IPR006555">
    <property type="entry name" value="ATP-dep_Helicase_C"/>
</dbReference>
<proteinExistence type="inferred from homology"/>
<dbReference type="Gene3D" id="3.90.320.10">
    <property type="match status" value="1"/>
</dbReference>
<dbReference type="EC" id="5.6.2.3" evidence="15"/>
<evidence type="ECO:0000256" key="15">
    <source>
        <dbReference type="ARBA" id="ARBA00044969"/>
    </source>
</evidence>
<gene>
    <name evidence="18" type="ORF">CPJCM30710_09580</name>
</gene>
<dbReference type="GO" id="GO:0043139">
    <property type="term" value="F:5'-3' DNA helicase activity"/>
    <property type="evidence" value="ECO:0007669"/>
    <property type="project" value="UniProtKB-EC"/>
</dbReference>
<dbReference type="RefSeq" id="WP_212903029.1">
    <property type="nucleotide sequence ID" value="NZ_BOPZ01000005.1"/>
</dbReference>
<evidence type="ECO:0000256" key="12">
    <source>
        <dbReference type="ARBA" id="ARBA00023204"/>
    </source>
</evidence>
<dbReference type="AlphaFoldDB" id="A0A919VFL7"/>
<evidence type="ECO:0000256" key="9">
    <source>
        <dbReference type="ARBA" id="ARBA00023004"/>
    </source>
</evidence>
<dbReference type="InterPro" id="IPR010614">
    <property type="entry name" value="RAD3-like_helicase_DEAD"/>
</dbReference>
<dbReference type="PANTHER" id="PTHR11472:SF34">
    <property type="entry name" value="REGULATOR OF TELOMERE ELONGATION HELICASE 1"/>
    <property type="match status" value="1"/>
</dbReference>
<keyword evidence="10" id="KW-0411">Iron-sulfur</keyword>
<reference evidence="18" key="1">
    <citation type="submission" date="2021-03" db="EMBL/GenBank/DDBJ databases">
        <title>Taxonomic study of Clostridium polyendosporum from meadow-gley soil under rice.</title>
        <authorList>
            <person name="Kobayashi H."/>
            <person name="Tanizawa Y."/>
            <person name="Yagura M."/>
        </authorList>
    </citation>
    <scope>NUCLEOTIDE SEQUENCE</scope>
    <source>
        <strain evidence="18">JCM 30710</strain>
    </source>
</reference>
<evidence type="ECO:0000256" key="5">
    <source>
        <dbReference type="ARBA" id="ARBA00022763"/>
    </source>
</evidence>
<dbReference type="GO" id="GO:0006281">
    <property type="term" value="P:DNA repair"/>
    <property type="evidence" value="ECO:0007669"/>
    <property type="project" value="UniProtKB-KW"/>
</dbReference>
<organism evidence="18 19">
    <name type="scientific">Clostridium polyendosporum</name>
    <dbReference type="NCBI Taxonomy" id="69208"/>
    <lineage>
        <taxon>Bacteria</taxon>
        <taxon>Bacillati</taxon>
        <taxon>Bacillota</taxon>
        <taxon>Clostridia</taxon>
        <taxon>Eubacteriales</taxon>
        <taxon>Clostridiaceae</taxon>
        <taxon>Clostridium</taxon>
    </lineage>
</organism>
<evidence type="ECO:0000256" key="14">
    <source>
        <dbReference type="ARBA" id="ARBA00038058"/>
    </source>
</evidence>
<dbReference type="PROSITE" id="PS51193">
    <property type="entry name" value="HELICASE_ATP_BIND_2"/>
    <property type="match status" value="1"/>
</dbReference>
<dbReference type="Pfam" id="PF13307">
    <property type="entry name" value="Helicase_C_2"/>
    <property type="match status" value="1"/>
</dbReference>
<dbReference type="InterPro" id="IPR014013">
    <property type="entry name" value="Helic_SF1/SF2_ATP-bd_DinG/Rad3"/>
</dbReference>